<reference evidence="6 7" key="3">
    <citation type="journal article" date="2017" name="G3 (Bethesda)">
        <title>Comparative analysis highlights variable genome content of wheat rusts and divergence of the mating loci.</title>
        <authorList>
            <person name="Cuomo C.A."/>
            <person name="Bakkeren G."/>
            <person name="Khalil H.B."/>
            <person name="Panwar V."/>
            <person name="Joly D."/>
            <person name="Linning R."/>
            <person name="Sakthikumar S."/>
            <person name="Song X."/>
            <person name="Adiconis X."/>
            <person name="Fan L."/>
            <person name="Goldberg J.M."/>
            <person name="Levin J.Z."/>
            <person name="Young S."/>
            <person name="Zeng Q."/>
            <person name="Anikster Y."/>
            <person name="Bruce M."/>
            <person name="Wang M."/>
            <person name="Yin C."/>
            <person name="McCallum B."/>
            <person name="Szabo L.J."/>
            <person name="Hulbert S."/>
            <person name="Chen X."/>
            <person name="Fellers J.P."/>
        </authorList>
    </citation>
    <scope>NUCLEOTIDE SEQUENCE</scope>
    <source>
        <strain evidence="6">isolate 1-1 / race 1 (BBBD)</strain>
        <strain evidence="7">Isolate 1-1 / race 1 (BBBD)</strain>
    </source>
</reference>
<dbReference type="GO" id="GO:0005524">
    <property type="term" value="F:ATP binding"/>
    <property type="evidence" value="ECO:0007669"/>
    <property type="project" value="UniProtKB-KW"/>
</dbReference>
<feature type="domain" description="Helicase ATP-binding" evidence="4">
    <location>
        <begin position="1"/>
        <end position="78"/>
    </location>
</feature>
<dbReference type="InterPro" id="IPR027417">
    <property type="entry name" value="P-loop_NTPase"/>
</dbReference>
<accession>A0A180GP32</accession>
<evidence type="ECO:0000256" key="1">
    <source>
        <dbReference type="ARBA" id="ARBA00022741"/>
    </source>
</evidence>
<reference evidence="5" key="1">
    <citation type="submission" date="2009-11" db="EMBL/GenBank/DDBJ databases">
        <authorList>
            <consortium name="The Broad Institute Genome Sequencing Platform"/>
            <person name="Ward D."/>
            <person name="Feldgarden M."/>
            <person name="Earl A."/>
            <person name="Young S.K."/>
            <person name="Zeng Q."/>
            <person name="Koehrsen M."/>
            <person name="Alvarado L."/>
            <person name="Berlin A."/>
            <person name="Bochicchio J."/>
            <person name="Borenstein D."/>
            <person name="Chapman S.B."/>
            <person name="Chen Z."/>
            <person name="Engels R."/>
            <person name="Freedman E."/>
            <person name="Gellesch M."/>
            <person name="Goldberg J."/>
            <person name="Griggs A."/>
            <person name="Gujja S."/>
            <person name="Heilman E."/>
            <person name="Heiman D."/>
            <person name="Hepburn T."/>
            <person name="Howarth C."/>
            <person name="Jen D."/>
            <person name="Larson L."/>
            <person name="Lewis B."/>
            <person name="Mehta T."/>
            <person name="Park D."/>
            <person name="Pearson M."/>
            <person name="Roberts A."/>
            <person name="Saif S."/>
            <person name="Shea T."/>
            <person name="Shenoy N."/>
            <person name="Sisk P."/>
            <person name="Stolte C."/>
            <person name="Sykes S."/>
            <person name="Thomson T."/>
            <person name="Walk T."/>
            <person name="White J."/>
            <person name="Yandava C."/>
            <person name="Izard J."/>
            <person name="Baranova O.V."/>
            <person name="Blanton J.M."/>
            <person name="Tanner A.C."/>
            <person name="Dewhirst F.E."/>
            <person name="Haas B."/>
            <person name="Nusbaum C."/>
            <person name="Birren B."/>
        </authorList>
    </citation>
    <scope>NUCLEOTIDE SEQUENCE [LARGE SCALE GENOMIC DNA]</scope>
    <source>
        <strain evidence="5">1-1 BBBD Race 1</strain>
    </source>
</reference>
<dbReference type="SUPFAM" id="SSF52540">
    <property type="entry name" value="P-loop containing nucleoside triphosphate hydrolases"/>
    <property type="match status" value="1"/>
</dbReference>
<dbReference type="EnsemblFungi" id="PTTG_26962-t43_1">
    <property type="protein sequence ID" value="PTTG_26962-t43_1-p1"/>
    <property type="gene ID" value="PTTG_26962"/>
</dbReference>
<dbReference type="InterPro" id="IPR000330">
    <property type="entry name" value="SNF2_N"/>
</dbReference>
<dbReference type="GO" id="GO:0006281">
    <property type="term" value="P:DNA repair"/>
    <property type="evidence" value="ECO:0007669"/>
    <property type="project" value="TreeGrafter"/>
</dbReference>
<evidence type="ECO:0000313" key="7">
    <source>
        <dbReference type="Proteomes" id="UP000005240"/>
    </source>
</evidence>
<dbReference type="VEuPathDB" id="FungiDB:PTTG_26962"/>
<reference evidence="5" key="2">
    <citation type="submission" date="2016-05" db="EMBL/GenBank/DDBJ databases">
        <title>Comparative analysis highlights variable genome content of wheat rusts and divergence of the mating loci.</title>
        <authorList>
            <person name="Cuomo C.A."/>
            <person name="Bakkeren G."/>
            <person name="Szabo L."/>
            <person name="Khalil H."/>
            <person name="Joly D."/>
            <person name="Goldberg J."/>
            <person name="Young S."/>
            <person name="Zeng Q."/>
            <person name="Fellers J."/>
        </authorList>
    </citation>
    <scope>NUCLEOTIDE SEQUENCE [LARGE SCALE GENOMIC DNA]</scope>
    <source>
        <strain evidence="5">1-1 BBBD Race 1</strain>
    </source>
</reference>
<proteinExistence type="predicted"/>
<protein>
    <submittedName>
        <fullName evidence="6">Helicase ATP-binding domain-containing protein</fullName>
    </submittedName>
</protein>
<evidence type="ECO:0000256" key="3">
    <source>
        <dbReference type="ARBA" id="ARBA00022840"/>
    </source>
</evidence>
<dbReference type="Proteomes" id="UP000005240">
    <property type="component" value="Unassembled WGS sequence"/>
</dbReference>
<dbReference type="OrthoDB" id="2506113at2759"/>
<organism evidence="5">
    <name type="scientific">Puccinia triticina (isolate 1-1 / race 1 (BBBD))</name>
    <name type="common">Brown leaf rust fungus</name>
    <dbReference type="NCBI Taxonomy" id="630390"/>
    <lineage>
        <taxon>Eukaryota</taxon>
        <taxon>Fungi</taxon>
        <taxon>Dikarya</taxon>
        <taxon>Basidiomycota</taxon>
        <taxon>Pucciniomycotina</taxon>
        <taxon>Pucciniomycetes</taxon>
        <taxon>Pucciniales</taxon>
        <taxon>Pucciniaceae</taxon>
        <taxon>Puccinia</taxon>
    </lineage>
</organism>
<dbReference type="InterPro" id="IPR050628">
    <property type="entry name" value="SNF2_RAD54_helicase_TF"/>
</dbReference>
<gene>
    <name evidence="5" type="ORF">PTTG_26962</name>
</gene>
<dbReference type="GO" id="GO:0005634">
    <property type="term" value="C:nucleus"/>
    <property type="evidence" value="ECO:0007669"/>
    <property type="project" value="TreeGrafter"/>
</dbReference>
<dbReference type="InterPro" id="IPR014001">
    <property type="entry name" value="Helicase_ATP-bd"/>
</dbReference>
<dbReference type="GO" id="GO:0008094">
    <property type="term" value="F:ATP-dependent activity, acting on DNA"/>
    <property type="evidence" value="ECO:0007669"/>
    <property type="project" value="TreeGrafter"/>
</dbReference>
<keyword evidence="7" id="KW-1185">Reference proteome</keyword>
<dbReference type="InterPro" id="IPR038718">
    <property type="entry name" value="SNF2-like_sf"/>
</dbReference>
<dbReference type="PANTHER" id="PTHR45626">
    <property type="entry name" value="TRANSCRIPTION TERMINATION FACTOR 2-RELATED"/>
    <property type="match status" value="1"/>
</dbReference>
<sequence length="98" mass="11490">MIGDSGNRLHLNQPTVESLDLCWFRIVLDEAHLIRNSSAKRHQYIHELRSKFFLCLIGTPFQNRLTNLQSLIKLLNITPWNKKELWKQHLVPLMSVGD</sequence>
<dbReference type="Pfam" id="PF00176">
    <property type="entry name" value="SNF2-rel_dom"/>
    <property type="match status" value="1"/>
</dbReference>
<keyword evidence="3" id="KW-0067">ATP-binding</keyword>
<dbReference type="STRING" id="630390.A0A180GP32"/>
<keyword evidence="2" id="KW-0378">Hydrolase</keyword>
<dbReference type="EMBL" id="ADAS02000039">
    <property type="protein sequence ID" value="OAV94435.1"/>
    <property type="molecule type" value="Genomic_DNA"/>
</dbReference>
<evidence type="ECO:0000313" key="5">
    <source>
        <dbReference type="EMBL" id="OAV94435.1"/>
    </source>
</evidence>
<dbReference type="PANTHER" id="PTHR45626:SF22">
    <property type="entry name" value="DNA REPAIR PROTEIN RAD5"/>
    <property type="match status" value="1"/>
</dbReference>
<dbReference type="GO" id="GO:0016787">
    <property type="term" value="F:hydrolase activity"/>
    <property type="evidence" value="ECO:0007669"/>
    <property type="project" value="UniProtKB-KW"/>
</dbReference>
<evidence type="ECO:0000313" key="6">
    <source>
        <dbReference type="EnsemblFungi" id="PTTG_26962-t43_1-p1"/>
    </source>
</evidence>
<dbReference type="AlphaFoldDB" id="A0A180GP32"/>
<dbReference type="Gene3D" id="3.40.50.10810">
    <property type="entry name" value="Tandem AAA-ATPase domain"/>
    <property type="match status" value="1"/>
</dbReference>
<name>A0A180GP32_PUCT1</name>
<reference evidence="6" key="4">
    <citation type="submission" date="2025-05" db="UniProtKB">
        <authorList>
            <consortium name="EnsemblFungi"/>
        </authorList>
    </citation>
    <scope>IDENTIFICATION</scope>
    <source>
        <strain evidence="6">isolate 1-1 / race 1 (BBBD)</strain>
    </source>
</reference>
<dbReference type="PROSITE" id="PS51192">
    <property type="entry name" value="HELICASE_ATP_BIND_1"/>
    <property type="match status" value="1"/>
</dbReference>
<keyword evidence="1" id="KW-0547">Nucleotide-binding</keyword>
<evidence type="ECO:0000256" key="2">
    <source>
        <dbReference type="ARBA" id="ARBA00022801"/>
    </source>
</evidence>
<evidence type="ECO:0000259" key="4">
    <source>
        <dbReference type="PROSITE" id="PS51192"/>
    </source>
</evidence>